<dbReference type="PANTHER" id="PTHR47956">
    <property type="entry name" value="CYTOCHROME P450 71B11-RELATED"/>
    <property type="match status" value="1"/>
</dbReference>
<dbReference type="InterPro" id="IPR001128">
    <property type="entry name" value="Cyt_P450"/>
</dbReference>
<comment type="similarity">
    <text evidence="2">Belongs to the cytochrome P450 family.</text>
</comment>
<comment type="subcellular location">
    <subcellularLocation>
        <location evidence="1">Membrane</location>
        <topology evidence="1">Single-pass membrane protein</topology>
    </subcellularLocation>
</comment>
<evidence type="ECO:0000256" key="6">
    <source>
        <dbReference type="ARBA" id="ARBA00023136"/>
    </source>
</evidence>
<keyword evidence="4" id="KW-1133">Transmembrane helix</keyword>
<dbReference type="PANTHER" id="PTHR47956:SF119">
    <property type="entry name" value="CYTOCHROME P450 71B16-RELATED"/>
    <property type="match status" value="1"/>
</dbReference>
<protein>
    <submittedName>
        <fullName evidence="7">Uncharacterized protein</fullName>
    </submittedName>
</protein>
<dbReference type="Pfam" id="PF00067">
    <property type="entry name" value="p450"/>
    <property type="match status" value="2"/>
</dbReference>
<evidence type="ECO:0000313" key="8">
    <source>
        <dbReference type="Proteomes" id="UP000266723"/>
    </source>
</evidence>
<proteinExistence type="inferred from homology"/>
<dbReference type="SUPFAM" id="SSF48264">
    <property type="entry name" value="Cytochrome P450"/>
    <property type="match status" value="1"/>
</dbReference>
<dbReference type="InterPro" id="IPR036396">
    <property type="entry name" value="Cyt_P450_sf"/>
</dbReference>
<name>A0ABQ7D2A0_BRACR</name>
<evidence type="ECO:0000256" key="3">
    <source>
        <dbReference type="ARBA" id="ARBA00022692"/>
    </source>
</evidence>
<evidence type="ECO:0000313" key="7">
    <source>
        <dbReference type="EMBL" id="KAF3565870.1"/>
    </source>
</evidence>
<keyword evidence="5" id="KW-0560">Oxidoreductase</keyword>
<gene>
    <name evidence="7" type="ORF">DY000_02012857</name>
</gene>
<dbReference type="EMBL" id="QGKV02000759">
    <property type="protein sequence ID" value="KAF3565870.1"/>
    <property type="molecule type" value="Genomic_DNA"/>
</dbReference>
<dbReference type="PRINTS" id="PR00463">
    <property type="entry name" value="EP450I"/>
</dbReference>
<keyword evidence="6" id="KW-0472">Membrane</keyword>
<sequence length="311" mass="35354">MLVHLDLVPVTVISLKKAAEVLRTQDKDCCTRPKLVGSRLISRGFKDIGFTQYSEVERAAEEECNLLATKLSESSVEQSPVDLSKTLFCLTARETALASFTFSDFFPIAGVGWLFDLLSGQRKKLNDVYLKLDVLFQHMIDDHLSHERSKDHDDIIDLMLKVIHKQGKDDSLRFMVDHNKGVLANIFLTGIDTGAITMIWTMTELARNMEVMKKVQGENHRRRYRETMAHIKVQGYDIPPKRRILVNAWAIGRDPKLWTNPEEFNPDRFIDSPVGYKGQDFGLLPFDSGRRICPGMAMGMATVELVLLNLL</sequence>
<evidence type="ECO:0000256" key="1">
    <source>
        <dbReference type="ARBA" id="ARBA00004167"/>
    </source>
</evidence>
<dbReference type="InterPro" id="IPR050193">
    <property type="entry name" value="Cytochrome_P450_71"/>
</dbReference>
<comment type="caution">
    <text evidence="7">The sequence shown here is derived from an EMBL/GenBank/DDBJ whole genome shotgun (WGS) entry which is preliminary data.</text>
</comment>
<evidence type="ECO:0000256" key="2">
    <source>
        <dbReference type="ARBA" id="ARBA00010617"/>
    </source>
</evidence>
<organism evidence="7 8">
    <name type="scientific">Brassica cretica</name>
    <name type="common">Mustard</name>
    <dbReference type="NCBI Taxonomy" id="69181"/>
    <lineage>
        <taxon>Eukaryota</taxon>
        <taxon>Viridiplantae</taxon>
        <taxon>Streptophyta</taxon>
        <taxon>Embryophyta</taxon>
        <taxon>Tracheophyta</taxon>
        <taxon>Spermatophyta</taxon>
        <taxon>Magnoliopsida</taxon>
        <taxon>eudicotyledons</taxon>
        <taxon>Gunneridae</taxon>
        <taxon>Pentapetalae</taxon>
        <taxon>rosids</taxon>
        <taxon>malvids</taxon>
        <taxon>Brassicales</taxon>
        <taxon>Brassicaceae</taxon>
        <taxon>Brassiceae</taxon>
        <taxon>Brassica</taxon>
    </lineage>
</organism>
<evidence type="ECO:0000256" key="5">
    <source>
        <dbReference type="ARBA" id="ARBA00023002"/>
    </source>
</evidence>
<keyword evidence="3" id="KW-0812">Transmembrane</keyword>
<keyword evidence="8" id="KW-1185">Reference proteome</keyword>
<reference evidence="7 8" key="1">
    <citation type="journal article" date="2020" name="BMC Genomics">
        <title>Intraspecific diversification of the crop wild relative Brassica cretica Lam. using demographic model selection.</title>
        <authorList>
            <person name="Kioukis A."/>
            <person name="Michalopoulou V.A."/>
            <person name="Briers L."/>
            <person name="Pirintsos S."/>
            <person name="Studholme D.J."/>
            <person name="Pavlidis P."/>
            <person name="Sarris P.F."/>
        </authorList>
    </citation>
    <scope>NUCLEOTIDE SEQUENCE [LARGE SCALE GENOMIC DNA]</scope>
    <source>
        <strain evidence="8">cv. PFS-1207/04</strain>
    </source>
</reference>
<accession>A0ABQ7D2A0</accession>
<dbReference type="InterPro" id="IPR002401">
    <property type="entry name" value="Cyt_P450_E_grp-I"/>
</dbReference>
<dbReference type="Proteomes" id="UP000266723">
    <property type="component" value="Unassembled WGS sequence"/>
</dbReference>
<dbReference type="Gene3D" id="1.10.630.10">
    <property type="entry name" value="Cytochrome P450"/>
    <property type="match status" value="2"/>
</dbReference>
<evidence type="ECO:0000256" key="4">
    <source>
        <dbReference type="ARBA" id="ARBA00022989"/>
    </source>
</evidence>